<keyword evidence="2" id="KW-0966">Cell projection</keyword>
<dbReference type="Proteomes" id="UP000031914">
    <property type="component" value="Chromosome"/>
</dbReference>
<dbReference type="EC" id="2.1.1.-" evidence="2"/>
<proteinExistence type="predicted"/>
<organism evidence="2 4">
    <name type="scientific">Yersinia rohdei</name>
    <dbReference type="NCBI Taxonomy" id="29485"/>
    <lineage>
        <taxon>Bacteria</taxon>
        <taxon>Pseudomonadati</taxon>
        <taxon>Pseudomonadota</taxon>
        <taxon>Gammaproteobacteria</taxon>
        <taxon>Enterobacterales</taxon>
        <taxon>Yersiniaceae</taxon>
        <taxon>Yersinia</taxon>
    </lineage>
</organism>
<keyword evidence="3" id="KW-1185">Reference proteome</keyword>
<sequence length="401" mass="46555">MKELQIIQPDFVKNFSCIGSACRDHCCKDWTISIDKNTYRKYKNSQNSTIRNIAIKNISVTRTSTDNWATMGFREDGNCPYLDEASLCGIHKTMGSEALSETCSTYPRSSFQYKSEKFNTLTLSCPEVTRLVLFDPNAFTLNHEVIKQKNYFNNREINSTGQVISYYCNQLLLVPNENFEENIYAINVFIHCCQDIDKTLEDKVPTVSALYEAIHHKLSSGEISQEMTNIPYNANSRWHFLMIFQRRTVRIRKSRGHKTLFNYMAFLIHHLMNEVDVEQLDERMAALSSTWNEQVMPLLNQHPHILRNLFQYNFYNNRFGLNGTDALDKEFYTYVIDFFIIKSVISAFVIYNKSLSEDDIINIIYSYNVFRIHNSGAKDLLLSNIDAVNANDNITLLNLLN</sequence>
<accession>A0A0U1HV03</accession>
<gene>
    <name evidence="2" type="primary">fliB_2</name>
    <name evidence="1" type="ORF">CH64_1420</name>
    <name evidence="2" type="ORF">ERS008555_02818</name>
</gene>
<dbReference type="KEGG" id="yro:CH64_1420"/>
<protein>
    <submittedName>
        <fullName evidence="2">Flagellin lysine-N-methylase</fullName>
        <ecNumber evidence="2">2.1.1.-</ecNumber>
    </submittedName>
    <submittedName>
        <fullName evidence="1">Zinc-/iron-chelating domain protein</fullName>
    </submittedName>
</protein>
<dbReference type="Pfam" id="PF03692">
    <property type="entry name" value="CxxCxxCC"/>
    <property type="match status" value="1"/>
</dbReference>
<name>A0A0U1HV03_YERRO</name>
<dbReference type="RefSeq" id="WP_004716863.1">
    <property type="nucleotide sequence ID" value="NZ_CABIHO010000030.1"/>
</dbReference>
<dbReference type="OrthoDB" id="86584at2"/>
<evidence type="ECO:0000313" key="3">
    <source>
        <dbReference type="Proteomes" id="UP000031914"/>
    </source>
</evidence>
<reference evidence="4" key="3">
    <citation type="submission" date="2015-03" db="EMBL/GenBank/DDBJ databases">
        <authorList>
            <consortium name="Pathogen Informatics"/>
            <person name="Murphy D."/>
        </authorList>
    </citation>
    <scope>NUCLEOTIDE SEQUENCE [LARGE SCALE GENOMIC DNA]</scope>
    <source>
        <strain evidence="4">68/02</strain>
    </source>
</reference>
<dbReference type="GeneID" id="45566743"/>
<keyword evidence="2" id="KW-0969">Cilium</keyword>
<dbReference type="NCBIfam" id="NF038110">
    <property type="entry name" value="Lys_methyl_FliB"/>
    <property type="match status" value="1"/>
</dbReference>
<keyword evidence="2" id="KW-0489">Methyltransferase</keyword>
<dbReference type="EMBL" id="CTKE01000014">
    <property type="protein sequence ID" value="CQI93021.1"/>
    <property type="molecule type" value="Genomic_DNA"/>
</dbReference>
<dbReference type="EMBL" id="CP009787">
    <property type="protein sequence ID" value="AJJ12368.1"/>
    <property type="molecule type" value="Genomic_DNA"/>
</dbReference>
<dbReference type="STRING" id="29485.CH64_1420"/>
<keyword evidence="2" id="KW-0808">Transferase</keyword>
<dbReference type="GO" id="GO:0008168">
    <property type="term" value="F:methyltransferase activity"/>
    <property type="evidence" value="ECO:0007669"/>
    <property type="project" value="UniProtKB-KW"/>
</dbReference>
<reference evidence="2" key="2">
    <citation type="submission" date="2015-03" db="EMBL/GenBank/DDBJ databases">
        <authorList>
            <person name="Murphy D."/>
        </authorList>
    </citation>
    <scope>NUCLEOTIDE SEQUENCE [LARGE SCALE GENOMIC DNA]</scope>
    <source>
        <strain evidence="2">68/02</strain>
    </source>
</reference>
<evidence type="ECO:0000313" key="2">
    <source>
        <dbReference type="EMBL" id="CQI93021.1"/>
    </source>
</evidence>
<reference evidence="1 3" key="1">
    <citation type="journal article" date="2015" name="Genome Announc.">
        <title>Thirty-Two Complete Genome Assemblies of Nine Yersinia Species, Including Y. pestis, Y. pseudotuberculosis, and Y. enterocolitica.</title>
        <authorList>
            <person name="Johnson S.L."/>
            <person name="Daligault H.E."/>
            <person name="Davenport K.W."/>
            <person name="Jaissle J."/>
            <person name="Frey K.G."/>
            <person name="Ladner J.T."/>
            <person name="Broomall S.M."/>
            <person name="Bishop-Lilly K.A."/>
            <person name="Bruce D.C."/>
            <person name="Coyne S.R."/>
            <person name="Gibbons H.S."/>
            <person name="Lo C.C."/>
            <person name="Munk A.C."/>
            <person name="Rosenzweig C.N."/>
            <person name="Koroleva G.I."/>
            <person name="Palacios G.F."/>
            <person name="Redden C.L."/>
            <person name="Xu Y."/>
            <person name="Minogue T.D."/>
            <person name="Chain P.S."/>
        </authorList>
    </citation>
    <scope>NUCLEOTIDE SEQUENCE [LARGE SCALE GENOMIC DNA]</scope>
    <source>
        <strain evidence="1 3">YRA</strain>
    </source>
</reference>
<keyword evidence="2" id="KW-0282">Flagellum</keyword>
<evidence type="ECO:0000313" key="1">
    <source>
        <dbReference type="EMBL" id="AJJ12368.1"/>
    </source>
</evidence>
<dbReference type="GO" id="GO:0032259">
    <property type="term" value="P:methylation"/>
    <property type="evidence" value="ECO:0007669"/>
    <property type="project" value="UniProtKB-KW"/>
</dbReference>
<dbReference type="Proteomes" id="UP000042054">
    <property type="component" value="Unassembled WGS sequence"/>
</dbReference>
<evidence type="ECO:0000313" key="4">
    <source>
        <dbReference type="Proteomes" id="UP000042054"/>
    </source>
</evidence>
<dbReference type="InterPro" id="IPR005358">
    <property type="entry name" value="Puta_zinc/iron-chelating_dom"/>
</dbReference>
<dbReference type="AlphaFoldDB" id="A0A0U1HV03"/>